<dbReference type="Proteomes" id="UP001223743">
    <property type="component" value="Unassembled WGS sequence"/>
</dbReference>
<dbReference type="InterPro" id="IPR037523">
    <property type="entry name" value="VOC_core"/>
</dbReference>
<evidence type="ECO:0000313" key="3">
    <source>
        <dbReference type="Proteomes" id="UP001223743"/>
    </source>
</evidence>
<dbReference type="GO" id="GO:0004462">
    <property type="term" value="F:lactoylglutathione lyase activity"/>
    <property type="evidence" value="ECO:0007669"/>
    <property type="project" value="UniProtKB-EC"/>
</dbReference>
<dbReference type="InterPro" id="IPR029068">
    <property type="entry name" value="Glyas_Bleomycin-R_OHBP_Dase"/>
</dbReference>
<dbReference type="SUPFAM" id="SSF54593">
    <property type="entry name" value="Glyoxalase/Bleomycin resistance protein/Dihydroxybiphenyl dioxygenase"/>
    <property type="match status" value="1"/>
</dbReference>
<name>A0ABU0M6T9_9HYPH</name>
<feature type="domain" description="VOC" evidence="1">
    <location>
        <begin position="12"/>
        <end position="136"/>
    </location>
</feature>
<evidence type="ECO:0000313" key="2">
    <source>
        <dbReference type="EMBL" id="MDQ0516685.1"/>
    </source>
</evidence>
<reference evidence="2 3" key="1">
    <citation type="submission" date="2023-07" db="EMBL/GenBank/DDBJ databases">
        <title>Genomic Encyclopedia of Type Strains, Phase IV (KMG-IV): sequencing the most valuable type-strain genomes for metagenomic binning, comparative biology and taxonomic classification.</title>
        <authorList>
            <person name="Goeker M."/>
        </authorList>
    </citation>
    <scope>NUCLEOTIDE SEQUENCE [LARGE SCALE GENOMIC DNA]</scope>
    <source>
        <strain evidence="2 3">B1-1</strain>
    </source>
</reference>
<protein>
    <submittedName>
        <fullName evidence="2">Lactoylglutathione lyase</fullName>
        <ecNumber evidence="2">4.4.1.5</ecNumber>
    </submittedName>
</protein>
<dbReference type="PROSITE" id="PS51819">
    <property type="entry name" value="VOC"/>
    <property type="match status" value="1"/>
</dbReference>
<dbReference type="Gene3D" id="3.10.180.10">
    <property type="entry name" value="2,3-Dihydroxybiphenyl 1,2-Dioxygenase, domain 1"/>
    <property type="match status" value="1"/>
</dbReference>
<evidence type="ECO:0000259" key="1">
    <source>
        <dbReference type="PROSITE" id="PS51819"/>
    </source>
</evidence>
<keyword evidence="3" id="KW-1185">Reference proteome</keyword>
<dbReference type="InterPro" id="IPR004360">
    <property type="entry name" value="Glyas_Fos-R_dOase_dom"/>
</dbReference>
<organism evidence="2 3">
    <name type="scientific">Kaistia geumhonensis</name>
    <dbReference type="NCBI Taxonomy" id="410839"/>
    <lineage>
        <taxon>Bacteria</taxon>
        <taxon>Pseudomonadati</taxon>
        <taxon>Pseudomonadota</taxon>
        <taxon>Alphaproteobacteria</taxon>
        <taxon>Hyphomicrobiales</taxon>
        <taxon>Kaistiaceae</taxon>
        <taxon>Kaistia</taxon>
    </lineage>
</organism>
<dbReference type="Pfam" id="PF00903">
    <property type="entry name" value="Glyoxalase"/>
    <property type="match status" value="1"/>
</dbReference>
<dbReference type="EMBL" id="JAUSWJ010000001">
    <property type="protein sequence ID" value="MDQ0516685.1"/>
    <property type="molecule type" value="Genomic_DNA"/>
</dbReference>
<dbReference type="EC" id="4.4.1.5" evidence="2"/>
<dbReference type="CDD" id="cd06587">
    <property type="entry name" value="VOC"/>
    <property type="match status" value="1"/>
</dbReference>
<accession>A0ABU0M6T9</accession>
<gene>
    <name evidence="2" type="ORF">QO015_002298</name>
</gene>
<keyword evidence="2" id="KW-0456">Lyase</keyword>
<comment type="caution">
    <text evidence="2">The sequence shown here is derived from an EMBL/GenBank/DDBJ whole genome shotgun (WGS) entry which is preliminary data.</text>
</comment>
<proteinExistence type="predicted"/>
<sequence>MMVEKRMPPVVGLYETHLTVADLTRSIAFYCDVVGLELARIFAERRIAFFWVDDRRTGMLGLWETGGGPLRMRLHIAFSMTREGVLASHAALAAQGVEPLNFAGQRAAEPEVIGWMPALSQFFADPDGHSIEFIAILDDDPNPEFGVRPYSEWLARQRPSAPG</sequence>